<evidence type="ECO:0000313" key="2">
    <source>
        <dbReference type="EMBL" id="MCD5310476.1"/>
    </source>
</evidence>
<dbReference type="InterPro" id="IPR011044">
    <property type="entry name" value="Quino_amine_DH_bsu"/>
</dbReference>
<sequence length="482" mass="52261">MDSRLNPTSPTSPTGPTNPAGPANRISAGSPAGSSSDTTAISESSADQPPQSSKSSRPLEPPQPSRRSVLAAAGLLPLLPTVKPFGAPAAPKKKTATFAVSYTDFAAVTPSYLTPTQCWNSLGLDDTNRLYINWTSTRSDGREDTALFRYNPYTGGKQFLGSFIDVATAQDNIRTGEQIPKGHTRIVQVGRKLYMASQGFHDFKGAITDLPNYRGAHLFRYDLDTGAFDDISKGLPGGVVIKNEGIVALSYSPEHKLLVCLSHPHGKIILFDPATNTIKKTVTGIPWAMNKMVSREIVVTRTGKIYTYRGPEDPSLRENTNPVWVYDIATGSFTNTGVSLKGGFWNGQAVTADRNKIYLSTVTGNLYRLDVATGAFTALGSFIDPVDYNHAKKFRVMYFYGIEMTADEKQILGWPIISPTAGSGGGGTRLVSYSIPNNKATKQFDSPIAAFTGSNHRDPQGRFYQAAFDWDHNCKLSILTPQ</sequence>
<reference evidence="2" key="1">
    <citation type="submission" date="2021-11" db="EMBL/GenBank/DDBJ databases">
        <title>Streptomyces corallinus and Kineosporia corallina sp. nov., two new coral-derived marine actinobacteria.</title>
        <authorList>
            <person name="Buangrab K."/>
            <person name="Sutthacheep M."/>
            <person name="Yeemin T."/>
            <person name="Harunari E."/>
            <person name="Igarashi Y."/>
            <person name="Sripreechasak P."/>
            <person name="Kanchanasin P."/>
            <person name="Tanasupawat S."/>
            <person name="Phongsopitanun W."/>
        </authorList>
    </citation>
    <scope>NUCLEOTIDE SEQUENCE</scope>
    <source>
        <strain evidence="2">JCM 31032</strain>
    </source>
</reference>
<name>A0A9X1NBY2_9ACTN</name>
<dbReference type="Proteomes" id="UP001138997">
    <property type="component" value="Unassembled WGS sequence"/>
</dbReference>
<feature type="region of interest" description="Disordered" evidence="1">
    <location>
        <begin position="1"/>
        <end position="67"/>
    </location>
</feature>
<protein>
    <submittedName>
        <fullName evidence="2">Uncharacterized protein</fullName>
    </submittedName>
</protein>
<dbReference type="Gene3D" id="2.120.10.80">
    <property type="entry name" value="Kelch-type beta propeller"/>
    <property type="match status" value="1"/>
</dbReference>
<comment type="caution">
    <text evidence="2">The sequence shown here is derived from an EMBL/GenBank/DDBJ whole genome shotgun (WGS) entry which is preliminary data.</text>
</comment>
<evidence type="ECO:0000313" key="3">
    <source>
        <dbReference type="Proteomes" id="UP001138997"/>
    </source>
</evidence>
<keyword evidence="3" id="KW-1185">Reference proteome</keyword>
<dbReference type="RefSeq" id="WP_231439415.1">
    <property type="nucleotide sequence ID" value="NZ_JAJOMB010000003.1"/>
</dbReference>
<feature type="compositionally biased region" description="Low complexity" evidence="1">
    <location>
        <begin position="34"/>
        <end position="47"/>
    </location>
</feature>
<organism evidence="2 3">
    <name type="scientific">Kineosporia babensis</name>
    <dbReference type="NCBI Taxonomy" id="499548"/>
    <lineage>
        <taxon>Bacteria</taxon>
        <taxon>Bacillati</taxon>
        <taxon>Actinomycetota</taxon>
        <taxon>Actinomycetes</taxon>
        <taxon>Kineosporiales</taxon>
        <taxon>Kineosporiaceae</taxon>
        <taxon>Kineosporia</taxon>
    </lineage>
</organism>
<dbReference type="EMBL" id="JAJOMB010000003">
    <property type="protein sequence ID" value="MCD5310476.1"/>
    <property type="molecule type" value="Genomic_DNA"/>
</dbReference>
<gene>
    <name evidence="2" type="ORF">LR394_06185</name>
</gene>
<dbReference type="InterPro" id="IPR015915">
    <property type="entry name" value="Kelch-typ_b-propeller"/>
</dbReference>
<dbReference type="SUPFAM" id="SSF50969">
    <property type="entry name" value="YVTN repeat-like/Quinoprotein amine dehydrogenase"/>
    <property type="match status" value="1"/>
</dbReference>
<accession>A0A9X1NBY2</accession>
<proteinExistence type="predicted"/>
<dbReference type="AlphaFoldDB" id="A0A9X1NBY2"/>
<evidence type="ECO:0000256" key="1">
    <source>
        <dbReference type="SAM" id="MobiDB-lite"/>
    </source>
</evidence>
<feature type="compositionally biased region" description="Low complexity" evidence="1">
    <location>
        <begin position="1"/>
        <end position="23"/>
    </location>
</feature>